<comment type="caution">
    <text evidence="4">The sequence shown here is derived from an EMBL/GenBank/DDBJ whole genome shotgun (WGS) entry which is preliminary data.</text>
</comment>
<dbReference type="GeneID" id="92070037"/>
<evidence type="ECO:0000256" key="2">
    <source>
        <dbReference type="ARBA" id="ARBA00023239"/>
    </source>
</evidence>
<dbReference type="InterPro" id="IPR024652">
    <property type="entry name" value="Trichodiene_synth"/>
</dbReference>
<dbReference type="EMBL" id="JAQQWE010000001">
    <property type="protein sequence ID" value="KAK7966476.1"/>
    <property type="molecule type" value="Genomic_DNA"/>
</dbReference>
<dbReference type="Proteomes" id="UP001391051">
    <property type="component" value="Unassembled WGS sequence"/>
</dbReference>
<keyword evidence="5" id="KW-1185">Reference proteome</keyword>
<organism evidence="4 5">
    <name type="scientific">Apiospora aurea</name>
    <dbReference type="NCBI Taxonomy" id="335848"/>
    <lineage>
        <taxon>Eukaryota</taxon>
        <taxon>Fungi</taxon>
        <taxon>Dikarya</taxon>
        <taxon>Ascomycota</taxon>
        <taxon>Pezizomycotina</taxon>
        <taxon>Sordariomycetes</taxon>
        <taxon>Xylariomycetidae</taxon>
        <taxon>Amphisphaeriales</taxon>
        <taxon>Apiosporaceae</taxon>
        <taxon>Apiospora</taxon>
    </lineage>
</organism>
<evidence type="ECO:0000256" key="1">
    <source>
        <dbReference type="ARBA" id="ARBA00007946"/>
    </source>
</evidence>
<gene>
    <name evidence="4" type="ORF">PG986_000753</name>
</gene>
<name>A0ABR1QUV8_9PEZI</name>
<dbReference type="SUPFAM" id="SSF48576">
    <property type="entry name" value="Terpenoid synthases"/>
    <property type="match status" value="1"/>
</dbReference>
<proteinExistence type="inferred from homology"/>
<accession>A0ABR1QUV8</accession>
<comment type="similarity">
    <text evidence="1">Belongs to the trichodiene synthase family.</text>
</comment>
<evidence type="ECO:0008006" key="6">
    <source>
        <dbReference type="Google" id="ProtNLM"/>
    </source>
</evidence>
<protein>
    <recommendedName>
        <fullName evidence="6">Terpene synthase</fullName>
    </recommendedName>
</protein>
<evidence type="ECO:0000313" key="4">
    <source>
        <dbReference type="EMBL" id="KAK7966476.1"/>
    </source>
</evidence>
<dbReference type="Pfam" id="PF06330">
    <property type="entry name" value="TRI5"/>
    <property type="match status" value="1"/>
</dbReference>
<dbReference type="RefSeq" id="XP_066705868.1">
    <property type="nucleotide sequence ID" value="XM_066836975.1"/>
</dbReference>
<dbReference type="Gene3D" id="1.10.600.10">
    <property type="entry name" value="Farnesyl Diphosphate Synthase"/>
    <property type="match status" value="1"/>
</dbReference>
<dbReference type="InterPro" id="IPR008949">
    <property type="entry name" value="Isoprenoid_synthase_dom_sf"/>
</dbReference>
<reference evidence="4 5" key="1">
    <citation type="submission" date="2023-01" db="EMBL/GenBank/DDBJ databases">
        <title>Analysis of 21 Apiospora genomes using comparative genomics revels a genus with tremendous synthesis potential of carbohydrate active enzymes and secondary metabolites.</title>
        <authorList>
            <person name="Sorensen T."/>
        </authorList>
    </citation>
    <scope>NUCLEOTIDE SEQUENCE [LARGE SCALE GENOMIC DNA]</scope>
    <source>
        <strain evidence="4 5">CBS 24483</strain>
    </source>
</reference>
<evidence type="ECO:0000313" key="5">
    <source>
        <dbReference type="Proteomes" id="UP001391051"/>
    </source>
</evidence>
<sequence length="350" mass="39099">MISKLLEADDARIRDTLSYFVHEITGGRSIDEDALTVTSMDDVRAEVVSRLESSSLRDHMDVITARNQLNYSCFVAVDFANAQGFEYQVVYALLTLMFFHAEDILEDKPDVIRHLQRNLATGRPFGDPMLDWFARELSPQLWDHFDPLVANMILVACYDFVNGIGIEHATRDAAVHDAAPRFPDWLRFKTGLSPMYALLALARPGDVARPHAEGFGRYVQAVPDVVVFTNIVNDVISFYKELLAGEKGNYIDMRAEKDGVDVVAAQRALAEEGVAVYHRVLATLADAPEYRANFEAYARGITHFHTSSPRYRLRELFGKPLQNGQNGANGVNEFKGVNGQNEHSGHNGHG</sequence>
<keyword evidence="2" id="KW-0456">Lyase</keyword>
<feature type="region of interest" description="Disordered" evidence="3">
    <location>
        <begin position="328"/>
        <end position="350"/>
    </location>
</feature>
<evidence type="ECO:0000256" key="3">
    <source>
        <dbReference type="SAM" id="MobiDB-lite"/>
    </source>
</evidence>